<evidence type="ECO:0000313" key="4">
    <source>
        <dbReference type="Proteomes" id="UP000198287"/>
    </source>
</evidence>
<feature type="transmembrane region" description="Helical" evidence="1">
    <location>
        <begin position="122"/>
        <end position="145"/>
    </location>
</feature>
<name>A0A226EUT4_FOLCA</name>
<comment type="caution">
    <text evidence="3">The sequence shown here is derived from an EMBL/GenBank/DDBJ whole genome shotgun (WGS) entry which is preliminary data.</text>
</comment>
<dbReference type="SMART" id="SM00718">
    <property type="entry name" value="DM4_12"/>
    <property type="match status" value="1"/>
</dbReference>
<sequence length="281" mass="31036">MKSAKLSWITIVCISFVIQKETVLVHSTSLTDGLTSMLSSSFVSSLSRRLKSDAEESRKSSLTKDEDGENFGSFRQLSLASTQSFIQRRLFNTSVALTVPLFSFTLPQRASQGSTVDLANQAIFGLFALLVTMLVFTVPVLFTGVRPTVVNGRNAEGGTQGILNHLMSSTPIFNLMGADLQHKIGLDSTKCLQKTICEAHRSPRNKHYGLLALPFQIFFPPPAKTVSESRSSAFQLAAKDGKYSTVDCAEKFRCFFDLLDLAIYLVDWYKYNSDVDGNNTE</sequence>
<dbReference type="Pfam" id="PF07841">
    <property type="entry name" value="DM4_12"/>
    <property type="match status" value="1"/>
</dbReference>
<feature type="signal peptide" evidence="2">
    <location>
        <begin position="1"/>
        <end position="19"/>
    </location>
</feature>
<keyword evidence="1" id="KW-0472">Membrane</keyword>
<organism evidence="3 4">
    <name type="scientific">Folsomia candida</name>
    <name type="common">Springtail</name>
    <dbReference type="NCBI Taxonomy" id="158441"/>
    <lineage>
        <taxon>Eukaryota</taxon>
        <taxon>Metazoa</taxon>
        <taxon>Ecdysozoa</taxon>
        <taxon>Arthropoda</taxon>
        <taxon>Hexapoda</taxon>
        <taxon>Collembola</taxon>
        <taxon>Entomobryomorpha</taxon>
        <taxon>Isotomoidea</taxon>
        <taxon>Isotomidae</taxon>
        <taxon>Proisotominae</taxon>
        <taxon>Folsomia</taxon>
    </lineage>
</organism>
<keyword evidence="1" id="KW-0812">Transmembrane</keyword>
<accession>A0A226EUT4</accession>
<dbReference type="EMBL" id="LNIX01000002">
    <property type="protein sequence ID" value="OXA60978.1"/>
    <property type="molecule type" value="Genomic_DNA"/>
</dbReference>
<keyword evidence="4" id="KW-1185">Reference proteome</keyword>
<gene>
    <name evidence="3" type="ORF">Fcan01_05603</name>
</gene>
<keyword evidence="1" id="KW-1133">Transmembrane helix</keyword>
<evidence type="ECO:0000256" key="2">
    <source>
        <dbReference type="SAM" id="SignalP"/>
    </source>
</evidence>
<dbReference type="Proteomes" id="UP000198287">
    <property type="component" value="Unassembled WGS sequence"/>
</dbReference>
<dbReference type="AlphaFoldDB" id="A0A226EUT4"/>
<keyword evidence="2" id="KW-0732">Signal</keyword>
<dbReference type="PANTHER" id="PTHR21398">
    <property type="entry name" value="AGAP007094-PA"/>
    <property type="match status" value="1"/>
</dbReference>
<dbReference type="PANTHER" id="PTHR21398:SF6">
    <property type="entry name" value="AGAP007094-PA"/>
    <property type="match status" value="1"/>
</dbReference>
<feature type="transmembrane region" description="Helical" evidence="1">
    <location>
        <begin position="90"/>
        <end position="110"/>
    </location>
</feature>
<evidence type="ECO:0000256" key="1">
    <source>
        <dbReference type="SAM" id="Phobius"/>
    </source>
</evidence>
<protein>
    <submittedName>
        <fullName evidence="3">Uncharacterized protein</fullName>
    </submittedName>
</protein>
<dbReference type="OrthoDB" id="6348902at2759"/>
<feature type="chain" id="PRO_5012646565" evidence="2">
    <location>
        <begin position="20"/>
        <end position="281"/>
    </location>
</feature>
<dbReference type="InterPro" id="IPR006631">
    <property type="entry name" value="DM4_12"/>
</dbReference>
<reference evidence="3 4" key="1">
    <citation type="submission" date="2015-12" db="EMBL/GenBank/DDBJ databases">
        <title>The genome of Folsomia candida.</title>
        <authorList>
            <person name="Faddeeva A."/>
            <person name="Derks M.F."/>
            <person name="Anvar Y."/>
            <person name="Smit S."/>
            <person name="Van Straalen N."/>
            <person name="Roelofs D."/>
        </authorList>
    </citation>
    <scope>NUCLEOTIDE SEQUENCE [LARGE SCALE GENOMIC DNA]</scope>
    <source>
        <strain evidence="3 4">VU population</strain>
        <tissue evidence="3">Whole body</tissue>
    </source>
</reference>
<proteinExistence type="predicted"/>
<evidence type="ECO:0000313" key="3">
    <source>
        <dbReference type="EMBL" id="OXA60978.1"/>
    </source>
</evidence>